<evidence type="ECO:0000256" key="5">
    <source>
        <dbReference type="ARBA" id="ARBA00022801"/>
    </source>
</evidence>
<dbReference type="RefSeq" id="WP_186935111.1">
    <property type="nucleotide sequence ID" value="NZ_JACOPS010000002.1"/>
</dbReference>
<organism evidence="9 10">
    <name type="scientific">Ruminococcus intestinalis</name>
    <dbReference type="NCBI Taxonomy" id="2763066"/>
    <lineage>
        <taxon>Bacteria</taxon>
        <taxon>Bacillati</taxon>
        <taxon>Bacillota</taxon>
        <taxon>Clostridia</taxon>
        <taxon>Eubacteriales</taxon>
        <taxon>Oscillospiraceae</taxon>
        <taxon>Ruminococcus</taxon>
    </lineage>
</organism>
<dbReference type="NCBIfam" id="TIGR01887">
    <property type="entry name" value="dipeptidaselike"/>
    <property type="match status" value="1"/>
</dbReference>
<keyword evidence="4" id="KW-0479">Metal-binding</keyword>
<comment type="similarity">
    <text evidence="2">Belongs to the peptidase M20A family.</text>
</comment>
<dbReference type="SUPFAM" id="SSF55031">
    <property type="entry name" value="Bacterial exopeptidase dimerisation domain"/>
    <property type="match status" value="1"/>
</dbReference>
<keyword evidence="3" id="KW-0645">Protease</keyword>
<reference evidence="9 10" key="1">
    <citation type="submission" date="2020-08" db="EMBL/GenBank/DDBJ databases">
        <title>Genome public.</title>
        <authorList>
            <person name="Liu C."/>
            <person name="Sun Q."/>
        </authorList>
    </citation>
    <scope>NUCLEOTIDE SEQUENCE [LARGE SCALE GENOMIC DNA]</scope>
    <source>
        <strain evidence="9 10">NSJ-71</strain>
    </source>
</reference>
<evidence type="ECO:0000256" key="7">
    <source>
        <dbReference type="ARBA" id="ARBA00022997"/>
    </source>
</evidence>
<keyword evidence="10" id="KW-1185">Reference proteome</keyword>
<dbReference type="PANTHER" id="PTHR43808:SF31">
    <property type="entry name" value="N-ACETYL-L-CITRULLINE DEACETYLASE"/>
    <property type="match status" value="1"/>
</dbReference>
<dbReference type="SUPFAM" id="SSF53187">
    <property type="entry name" value="Zn-dependent exopeptidases"/>
    <property type="match status" value="1"/>
</dbReference>
<sequence>MMFGDKILKYKDELLADLNTLIGFESVANEKPEECQNAINFMLKRANDFGLTGEQVTDESMHIQLGSKGKLCGILSHLDVVPAGNNWSVLPYSLTEKDGRLYGRGIADDKGAALVTLYCLRALKEEGIDGVNTLRAIYGTSEECGMEDIDGYFEKMPVPDLSFTPDSDYGICYAEKGILQIEVSTKGNLATVLSQLHSGKAINAVPDIAYALLDSSNYDEQNLLELSKKTEGNFEFNSTIDGLMVISRGKAAHACEPHKGFNAAAALVELLAKAYTSTEIGTICDFIDIALGNETDGCSLGLKTHCSISGDLTVNLGYIHIEGNEARAAFDIRYPVSITGGSVYRQFRYAAKHNKLDVKVLNHEKPLYIEKDSELVKLLSGAYKAVTGEDPELYTTGGGTYARKLGGKGLAFGPAFKDDEVNMHNADESIDKEKFFTHAQICLEAMYRMYCGISDNEN</sequence>
<dbReference type="InterPro" id="IPR050072">
    <property type="entry name" value="Peptidase_M20A"/>
</dbReference>
<dbReference type="EC" id="3.4.13.-" evidence="9"/>
<evidence type="ECO:0000256" key="2">
    <source>
        <dbReference type="ARBA" id="ARBA00006247"/>
    </source>
</evidence>
<dbReference type="InterPro" id="IPR010964">
    <property type="entry name" value="M20A_pepV-rel"/>
</dbReference>
<evidence type="ECO:0000256" key="6">
    <source>
        <dbReference type="ARBA" id="ARBA00022833"/>
    </source>
</evidence>
<proteinExistence type="inferred from homology"/>
<name>A0ABR7HK07_9FIRM</name>
<comment type="caution">
    <text evidence="9">The sequence shown here is derived from an EMBL/GenBank/DDBJ whole genome shotgun (WGS) entry which is preliminary data.</text>
</comment>
<dbReference type="Pfam" id="PF01546">
    <property type="entry name" value="Peptidase_M20"/>
    <property type="match status" value="1"/>
</dbReference>
<evidence type="ECO:0000256" key="4">
    <source>
        <dbReference type="ARBA" id="ARBA00022723"/>
    </source>
</evidence>
<accession>A0ABR7HK07</accession>
<evidence type="ECO:0000313" key="9">
    <source>
        <dbReference type="EMBL" id="MBC5727858.1"/>
    </source>
</evidence>
<keyword evidence="5 9" id="KW-0378">Hydrolase</keyword>
<dbReference type="EMBL" id="JACOPS010000002">
    <property type="protein sequence ID" value="MBC5727858.1"/>
    <property type="molecule type" value="Genomic_DNA"/>
</dbReference>
<dbReference type="Gene3D" id="3.30.70.360">
    <property type="match status" value="2"/>
</dbReference>
<evidence type="ECO:0000256" key="8">
    <source>
        <dbReference type="ARBA" id="ARBA00023049"/>
    </source>
</evidence>
<keyword evidence="6" id="KW-0862">Zinc</keyword>
<dbReference type="Gene3D" id="3.40.630.10">
    <property type="entry name" value="Zn peptidases"/>
    <property type="match status" value="1"/>
</dbReference>
<dbReference type="GO" id="GO:0016805">
    <property type="term" value="F:dipeptidase activity"/>
    <property type="evidence" value="ECO:0007669"/>
    <property type="project" value="UniProtKB-KW"/>
</dbReference>
<dbReference type="Proteomes" id="UP000636755">
    <property type="component" value="Unassembled WGS sequence"/>
</dbReference>
<dbReference type="InterPro" id="IPR002933">
    <property type="entry name" value="Peptidase_M20"/>
</dbReference>
<keyword evidence="8" id="KW-0482">Metalloprotease</keyword>
<keyword evidence="7 9" id="KW-0224">Dipeptidase</keyword>
<comment type="cofactor">
    <cofactor evidence="1">
        <name>Zn(2+)</name>
        <dbReference type="ChEBI" id="CHEBI:29105"/>
    </cofactor>
</comment>
<dbReference type="InterPro" id="IPR036264">
    <property type="entry name" value="Bact_exopeptidase_dim_dom"/>
</dbReference>
<gene>
    <name evidence="9" type="ORF">H8R91_04870</name>
</gene>
<evidence type="ECO:0000256" key="3">
    <source>
        <dbReference type="ARBA" id="ARBA00022670"/>
    </source>
</evidence>
<evidence type="ECO:0000313" key="10">
    <source>
        <dbReference type="Proteomes" id="UP000636755"/>
    </source>
</evidence>
<protein>
    <submittedName>
        <fullName evidence="9">Sapep family Mn(2+)-dependent dipeptidase</fullName>
        <ecNumber evidence="9">3.4.13.-</ecNumber>
    </submittedName>
</protein>
<dbReference type="PANTHER" id="PTHR43808">
    <property type="entry name" value="ACETYLORNITHINE DEACETYLASE"/>
    <property type="match status" value="1"/>
</dbReference>
<evidence type="ECO:0000256" key="1">
    <source>
        <dbReference type="ARBA" id="ARBA00001947"/>
    </source>
</evidence>